<dbReference type="SMART" id="SM00146">
    <property type="entry name" value="PI3Kc"/>
    <property type="match status" value="1"/>
</dbReference>
<dbReference type="Gene3D" id="2.30.42.10">
    <property type="match status" value="1"/>
</dbReference>
<dbReference type="InterPro" id="IPR036034">
    <property type="entry name" value="PDZ_sf"/>
</dbReference>
<reference evidence="5" key="1">
    <citation type="submission" date="2023-08" db="EMBL/GenBank/DDBJ databases">
        <authorList>
            <person name="Audoor S."/>
            <person name="Bilcke G."/>
        </authorList>
    </citation>
    <scope>NUCLEOTIDE SEQUENCE</scope>
</reference>
<dbReference type="InterPro" id="IPR000403">
    <property type="entry name" value="PI3/4_kinase_cat_dom"/>
</dbReference>
<keyword evidence="1" id="KW-0808">Transferase</keyword>
<protein>
    <recommendedName>
        <fullName evidence="4">PI3K/PI4K catalytic domain-containing protein</fullName>
    </recommendedName>
</protein>
<organism evidence="5 6">
    <name type="scientific">Cylindrotheca closterium</name>
    <dbReference type="NCBI Taxonomy" id="2856"/>
    <lineage>
        <taxon>Eukaryota</taxon>
        <taxon>Sar</taxon>
        <taxon>Stramenopiles</taxon>
        <taxon>Ochrophyta</taxon>
        <taxon>Bacillariophyta</taxon>
        <taxon>Bacillariophyceae</taxon>
        <taxon>Bacillariophycidae</taxon>
        <taxon>Bacillariales</taxon>
        <taxon>Bacillariaceae</taxon>
        <taxon>Cylindrotheca</taxon>
    </lineage>
</organism>
<evidence type="ECO:0000313" key="5">
    <source>
        <dbReference type="EMBL" id="CAJ1948455.1"/>
    </source>
</evidence>
<sequence length="1235" mass="137311">MSQHLNETYDYSAHHDHDEGTVGTLPGGAQTTGESSFSSVARKEWIHAVFGKSLQQPKGKGLAQIDEYLCTRIYIESDLYQGESLGITLSRLTLGLYVRSVKPGSEAALAGVLPQSVLVSINDIHLLAEPSKQALERIWQYEGLFASVSKYAKPYSKDAASFVMDLPKEDLMIQHPTRLTFIRNGQMYAVLLLSNPQYGIEWAPCGNFALVKRNDGSHTEIPRGSIIAGVNENPIDDLDHLTSATFLKEVMDLELPIDMLVCWPPATARSGYWERSEIAKHNSGSPQTNSKGYKPIFSKEHDGVKTTVHSLFSRAKKKPQPEIPKNDWGLELDDLATAVGSGEVLVPESSPEKANSVLTKVYLPCSHLEGRLLESWDVEQSLLYNLKYYWTMNMIGDSAGDFVGHRNLSDLFLDFPKPLFQDVLLPLIACCRHTSPGSPTAQERLHKMLFDEIINLAETKASFAPSMELIASSLQEIELRNILRRIREKRAASSPIVKNNSNFTFDELDKGAASPAKSPAKAKPVAEIAGSPSSIPQAASPTKKRFGLFGKKSNAKSPSAKTTSPKKSKSPKRNTKEQSKTIADAASPGGKALSLLLDEQDKQEQDRQIIGAREIMFAKTLKFGDELLEICQDIERSLLKTFPQRLAGWALQPWSSTKETALQHVTNSMRDRLMLCSNTEFLNPLDSDELIVGIDTTECYILPSAHFPVLLTFDCQDLENRESPNNVFGVQKFYRTTVEVMHVRCAGKAAVRRNFVVHASVGGSIQETNPSTHTDVETNTQMWDDGAALVFDTSSSWGPPQTVSLRLSESFVTNTGATGTKENKDKKQRYLEDIGVSWADLTSVVDEKAGGRIQKRTVVLTPKLLSSKISGYFDQHGELSDENRPKVENMEIKIRVTTQTLEMAPLIKKSDYTDGPLRKRSLLYKHDDDVRQDLFSIDFIKTCDAILKSCGLDLKLVTFRCIPMGDKQGFIEWVHGSVPLSELSRVVADSILGGKTKSPTSDASSISEENEKSMVALAGLSKYETLQRWNSDVTGSNSSGSAPNNPVQDYLRTFNFDVDAPYMIRKDAMDTYVKSCAGYCAITYILGVGDRHLDNLLLHQTGHFFHCDYSFILGNDPKKYLPVRITEEMVNGMGGKDSDGFVMFLSLTCAAFLTLRRSENVRHLLSMIRMMEGCYLPDIEKNQDIESAIMGVRNRLRLDLSEDEAIVFMEKLIEESSSSKMWLAVDAMHTLGKRF</sequence>
<accession>A0AAD2FPQ0</accession>
<dbReference type="Gene3D" id="3.30.1010.10">
    <property type="entry name" value="Phosphatidylinositol 3-kinase Catalytic Subunit, Chain A, domain 4"/>
    <property type="match status" value="1"/>
</dbReference>
<dbReference type="InterPro" id="IPR011009">
    <property type="entry name" value="Kinase-like_dom_sf"/>
</dbReference>
<feature type="compositionally biased region" description="Low complexity" evidence="3">
    <location>
        <begin position="512"/>
        <end position="523"/>
    </location>
</feature>
<gene>
    <name evidence="5" type="ORF">CYCCA115_LOCUS11625</name>
</gene>
<dbReference type="GO" id="GO:0005777">
    <property type="term" value="C:peroxisome"/>
    <property type="evidence" value="ECO:0007669"/>
    <property type="project" value="TreeGrafter"/>
</dbReference>
<evidence type="ECO:0000259" key="4">
    <source>
        <dbReference type="PROSITE" id="PS50290"/>
    </source>
</evidence>
<dbReference type="AlphaFoldDB" id="A0AAD2FPQ0"/>
<dbReference type="GO" id="GO:0016303">
    <property type="term" value="F:1-phosphatidylinositol-3-kinase activity"/>
    <property type="evidence" value="ECO:0007669"/>
    <property type="project" value="TreeGrafter"/>
</dbReference>
<dbReference type="GO" id="GO:0006897">
    <property type="term" value="P:endocytosis"/>
    <property type="evidence" value="ECO:0007669"/>
    <property type="project" value="TreeGrafter"/>
</dbReference>
<evidence type="ECO:0000256" key="2">
    <source>
        <dbReference type="ARBA" id="ARBA00022777"/>
    </source>
</evidence>
<comment type="caution">
    <text evidence="5">The sequence shown here is derived from an EMBL/GenBank/DDBJ whole genome shotgun (WGS) entry which is preliminary data.</text>
</comment>
<feature type="region of interest" description="Disordered" evidence="3">
    <location>
        <begin position="1"/>
        <end position="33"/>
    </location>
</feature>
<feature type="region of interest" description="Disordered" evidence="3">
    <location>
        <begin position="508"/>
        <end position="585"/>
    </location>
</feature>
<dbReference type="PANTHER" id="PTHR10048:SF7">
    <property type="entry name" value="PHOSPHATIDYLINOSITOL 3-KINASE CATALYTIC SUBUNIT TYPE 3"/>
    <property type="match status" value="1"/>
</dbReference>
<dbReference type="Proteomes" id="UP001295423">
    <property type="component" value="Unassembled WGS sequence"/>
</dbReference>
<evidence type="ECO:0000256" key="1">
    <source>
        <dbReference type="ARBA" id="ARBA00022679"/>
    </source>
</evidence>
<name>A0AAD2FPQ0_9STRA</name>
<dbReference type="Pfam" id="PF00454">
    <property type="entry name" value="PI3_PI4_kinase"/>
    <property type="match status" value="1"/>
</dbReference>
<dbReference type="SUPFAM" id="SSF50156">
    <property type="entry name" value="PDZ domain-like"/>
    <property type="match status" value="1"/>
</dbReference>
<dbReference type="GO" id="GO:0000407">
    <property type="term" value="C:phagophore assembly site"/>
    <property type="evidence" value="ECO:0007669"/>
    <property type="project" value="TreeGrafter"/>
</dbReference>
<feature type="compositionally biased region" description="Polar residues" evidence="3">
    <location>
        <begin position="531"/>
        <end position="540"/>
    </location>
</feature>
<dbReference type="PANTHER" id="PTHR10048">
    <property type="entry name" value="PHOSPHATIDYLINOSITOL KINASE"/>
    <property type="match status" value="1"/>
</dbReference>
<dbReference type="GO" id="GO:0000045">
    <property type="term" value="P:autophagosome assembly"/>
    <property type="evidence" value="ECO:0007669"/>
    <property type="project" value="TreeGrafter"/>
</dbReference>
<dbReference type="SUPFAM" id="SSF56112">
    <property type="entry name" value="Protein kinase-like (PK-like)"/>
    <property type="match status" value="1"/>
</dbReference>
<keyword evidence="2" id="KW-0418">Kinase</keyword>
<dbReference type="GO" id="GO:0034271">
    <property type="term" value="C:phosphatidylinositol 3-kinase complex, class III, type I"/>
    <property type="evidence" value="ECO:0007669"/>
    <property type="project" value="TreeGrafter"/>
</dbReference>
<dbReference type="Gene3D" id="1.10.1070.11">
    <property type="entry name" value="Phosphatidylinositol 3-/4-kinase, catalytic domain"/>
    <property type="match status" value="1"/>
</dbReference>
<feature type="domain" description="PI3K/PI4K catalytic" evidence="4">
    <location>
        <begin position="892"/>
        <end position="1221"/>
    </location>
</feature>
<proteinExistence type="predicted"/>
<evidence type="ECO:0000256" key="3">
    <source>
        <dbReference type="SAM" id="MobiDB-lite"/>
    </source>
</evidence>
<dbReference type="GO" id="GO:0048015">
    <property type="term" value="P:phosphatidylinositol-mediated signaling"/>
    <property type="evidence" value="ECO:0007669"/>
    <property type="project" value="TreeGrafter"/>
</dbReference>
<dbReference type="InterPro" id="IPR036940">
    <property type="entry name" value="PI3/4_kinase_cat_sf"/>
</dbReference>
<dbReference type="InterPro" id="IPR015433">
    <property type="entry name" value="PI3/4_kinase"/>
</dbReference>
<feature type="compositionally biased region" description="Basic residues" evidence="3">
    <location>
        <begin position="564"/>
        <end position="573"/>
    </location>
</feature>
<keyword evidence="6" id="KW-1185">Reference proteome</keyword>
<dbReference type="PROSITE" id="PS50290">
    <property type="entry name" value="PI3_4_KINASE_3"/>
    <property type="match status" value="1"/>
</dbReference>
<dbReference type="EMBL" id="CAKOGP040001747">
    <property type="protein sequence ID" value="CAJ1948455.1"/>
    <property type="molecule type" value="Genomic_DNA"/>
</dbReference>
<dbReference type="GO" id="GO:0005768">
    <property type="term" value="C:endosome"/>
    <property type="evidence" value="ECO:0007669"/>
    <property type="project" value="TreeGrafter"/>
</dbReference>
<dbReference type="GO" id="GO:0034272">
    <property type="term" value="C:phosphatidylinositol 3-kinase complex, class III, type II"/>
    <property type="evidence" value="ECO:0007669"/>
    <property type="project" value="TreeGrafter"/>
</dbReference>
<evidence type="ECO:0000313" key="6">
    <source>
        <dbReference type="Proteomes" id="UP001295423"/>
    </source>
</evidence>